<dbReference type="InterPro" id="IPR036390">
    <property type="entry name" value="WH_DNA-bd_sf"/>
</dbReference>
<evidence type="ECO:0000259" key="4">
    <source>
        <dbReference type="PROSITE" id="PS50949"/>
    </source>
</evidence>
<comment type="caution">
    <text evidence="5">The sequence shown here is derived from an EMBL/GenBank/DDBJ whole genome shotgun (WGS) entry which is preliminary data.</text>
</comment>
<dbReference type="SUPFAM" id="SSF48008">
    <property type="entry name" value="GntR ligand-binding domain-like"/>
    <property type="match status" value="1"/>
</dbReference>
<dbReference type="Gene3D" id="1.10.10.10">
    <property type="entry name" value="Winged helix-like DNA-binding domain superfamily/Winged helix DNA-binding domain"/>
    <property type="match status" value="1"/>
</dbReference>
<dbReference type="EMBL" id="NKYE01000020">
    <property type="protein sequence ID" value="OZM70448.1"/>
    <property type="molecule type" value="Genomic_DNA"/>
</dbReference>
<dbReference type="Gene3D" id="1.20.120.530">
    <property type="entry name" value="GntR ligand-binding domain-like"/>
    <property type="match status" value="1"/>
</dbReference>
<dbReference type="PROSITE" id="PS50949">
    <property type="entry name" value="HTH_GNTR"/>
    <property type="match status" value="1"/>
</dbReference>
<dbReference type="PRINTS" id="PR00035">
    <property type="entry name" value="HTHGNTR"/>
</dbReference>
<dbReference type="InParanoid" id="A0A263CWW6"/>
<evidence type="ECO:0000256" key="3">
    <source>
        <dbReference type="ARBA" id="ARBA00023163"/>
    </source>
</evidence>
<evidence type="ECO:0000313" key="6">
    <source>
        <dbReference type="Proteomes" id="UP000242444"/>
    </source>
</evidence>
<dbReference type="InterPro" id="IPR008920">
    <property type="entry name" value="TF_FadR/GntR_C"/>
</dbReference>
<dbReference type="OrthoDB" id="7989071at2"/>
<evidence type="ECO:0000256" key="2">
    <source>
        <dbReference type="ARBA" id="ARBA00023125"/>
    </source>
</evidence>
<evidence type="ECO:0000313" key="5">
    <source>
        <dbReference type="EMBL" id="OZM70448.1"/>
    </source>
</evidence>
<dbReference type="Proteomes" id="UP000242444">
    <property type="component" value="Unassembled WGS sequence"/>
</dbReference>
<dbReference type="SUPFAM" id="SSF46785">
    <property type="entry name" value="Winged helix' DNA-binding domain"/>
    <property type="match status" value="1"/>
</dbReference>
<organism evidence="5 6">
    <name type="scientific">Amycolatopsis antarctica</name>
    <dbReference type="NCBI Taxonomy" id="1854586"/>
    <lineage>
        <taxon>Bacteria</taxon>
        <taxon>Bacillati</taxon>
        <taxon>Actinomycetota</taxon>
        <taxon>Actinomycetes</taxon>
        <taxon>Pseudonocardiales</taxon>
        <taxon>Pseudonocardiaceae</taxon>
        <taxon>Amycolatopsis</taxon>
    </lineage>
</organism>
<dbReference type="Pfam" id="PF00392">
    <property type="entry name" value="GntR"/>
    <property type="match status" value="1"/>
</dbReference>
<evidence type="ECO:0000256" key="1">
    <source>
        <dbReference type="ARBA" id="ARBA00023015"/>
    </source>
</evidence>
<dbReference type="InterPro" id="IPR000524">
    <property type="entry name" value="Tscrpt_reg_HTH_GntR"/>
</dbReference>
<dbReference type="PANTHER" id="PTHR43537:SF5">
    <property type="entry name" value="UXU OPERON TRANSCRIPTIONAL REGULATOR"/>
    <property type="match status" value="1"/>
</dbReference>
<proteinExistence type="predicted"/>
<dbReference type="SMART" id="SM00895">
    <property type="entry name" value="FCD"/>
    <property type="match status" value="1"/>
</dbReference>
<name>A0A263CWW6_9PSEU</name>
<dbReference type="CDD" id="cd07377">
    <property type="entry name" value="WHTH_GntR"/>
    <property type="match status" value="1"/>
</dbReference>
<dbReference type="InterPro" id="IPR036388">
    <property type="entry name" value="WH-like_DNA-bd_sf"/>
</dbReference>
<accession>A0A263CWW6</accession>
<sequence>MSDDLGDSSGTKRYTPGVDIVGSSQDLTRGLGVARVRSAYQQVADQLRQLIITGKLTPGDRLPSEAELGQAFGVSRSTVREALRSLTSQNLVYTSRGVNGGSFVADADPRSISAYLETSLGLLSAGGLTVDELLAVREMLEVPAARLAATERSESDLLALRTAVEQENTEAGPQHEHPQHFHILLLTCSHNSLLEVVTQPIFSVLKNRFLRGNAPATFWDQVCGDHANMVEAIERRDADAAGSLMQEHLHRLRETYLAMDRV</sequence>
<dbReference type="InterPro" id="IPR011711">
    <property type="entry name" value="GntR_C"/>
</dbReference>
<feature type="domain" description="HTH gntR-type" evidence="4">
    <location>
        <begin position="37"/>
        <end position="107"/>
    </location>
</feature>
<dbReference type="GO" id="GO:0003677">
    <property type="term" value="F:DNA binding"/>
    <property type="evidence" value="ECO:0007669"/>
    <property type="project" value="UniProtKB-KW"/>
</dbReference>
<reference evidence="5 6" key="1">
    <citation type="submission" date="2017-07" db="EMBL/GenBank/DDBJ databases">
        <title>Amycolatopsis antarcticus sp. nov., isolated from the surface of an Antarcticus brown macroalga.</title>
        <authorList>
            <person name="Wang J."/>
            <person name="Leiva S."/>
            <person name="Huang J."/>
            <person name="Huang Y."/>
        </authorList>
    </citation>
    <scope>NUCLEOTIDE SEQUENCE [LARGE SCALE GENOMIC DNA]</scope>
    <source>
        <strain evidence="5 6">AU-G6</strain>
    </source>
</reference>
<keyword evidence="3" id="KW-0804">Transcription</keyword>
<gene>
    <name evidence="5" type="ORF">CFN78_25125</name>
</gene>
<dbReference type="Pfam" id="PF07729">
    <property type="entry name" value="FCD"/>
    <property type="match status" value="1"/>
</dbReference>
<dbReference type="AlphaFoldDB" id="A0A263CWW6"/>
<keyword evidence="1" id="KW-0805">Transcription regulation</keyword>
<dbReference type="PANTHER" id="PTHR43537">
    <property type="entry name" value="TRANSCRIPTIONAL REGULATOR, GNTR FAMILY"/>
    <property type="match status" value="1"/>
</dbReference>
<dbReference type="GO" id="GO:0003700">
    <property type="term" value="F:DNA-binding transcription factor activity"/>
    <property type="evidence" value="ECO:0007669"/>
    <property type="project" value="InterPro"/>
</dbReference>
<keyword evidence="6" id="KW-1185">Reference proteome</keyword>
<protein>
    <submittedName>
        <fullName evidence="5">Transcriptional regulator</fullName>
    </submittedName>
</protein>
<keyword evidence="2" id="KW-0238">DNA-binding</keyword>
<dbReference type="SMART" id="SM00345">
    <property type="entry name" value="HTH_GNTR"/>
    <property type="match status" value="1"/>
</dbReference>